<organism evidence="10 11">
    <name type="scientific">Ferrimonas pelagia</name>
    <dbReference type="NCBI Taxonomy" id="1177826"/>
    <lineage>
        <taxon>Bacteria</taxon>
        <taxon>Pseudomonadati</taxon>
        <taxon>Pseudomonadota</taxon>
        <taxon>Gammaproteobacteria</taxon>
        <taxon>Alteromonadales</taxon>
        <taxon>Ferrimonadaceae</taxon>
        <taxon>Ferrimonas</taxon>
    </lineage>
</organism>
<comment type="subcellular location">
    <subcellularLocation>
        <location evidence="1 8">Cell membrane</location>
        <topology evidence="1 8">Multi-pass membrane protein</topology>
    </subcellularLocation>
</comment>
<evidence type="ECO:0000313" key="10">
    <source>
        <dbReference type="EMBL" id="GAA4872018.1"/>
    </source>
</evidence>
<dbReference type="Gene3D" id="1.10.3720.10">
    <property type="entry name" value="MetI-like"/>
    <property type="match status" value="1"/>
</dbReference>
<keyword evidence="4 8" id="KW-0812">Transmembrane</keyword>
<sequence length="340" mass="36981">MLTYLLRRLNLLILTTLVLLGLLYFASLNMPGDPLTTLSGIPHPSEQQRADLTETYRLEHGHIQGYLAFVGQRLSGNFGLSQASGIPVSQELMQVLPATIELSVLAVLLSLIVGIPLGILAASRRGPLPKILWTGTLLGFSVPIFWLGLLLMLTFGLEWDLLPPSGRLNLLYDIPQVTGFLLIDIPLSDASWRGAALQDAVNHLILPTLALATLPCTIVIRTIRAAMLAEMDKNYIRALTARGVHHWSLILHHALPNSLAPMLRTLSLQLGQLISGAIVVEMIFTWPGIGNWLLSAQYQGDHTSLTGGILVVSLSIIVTAIALEIAQALLNPINRKEIHG</sequence>
<feature type="transmembrane region" description="Helical" evidence="8">
    <location>
        <begin position="131"/>
        <end position="155"/>
    </location>
</feature>
<reference evidence="11" key="1">
    <citation type="journal article" date="2019" name="Int. J. Syst. Evol. Microbiol.">
        <title>The Global Catalogue of Microorganisms (GCM) 10K type strain sequencing project: providing services to taxonomists for standard genome sequencing and annotation.</title>
        <authorList>
            <consortium name="The Broad Institute Genomics Platform"/>
            <consortium name="The Broad Institute Genome Sequencing Center for Infectious Disease"/>
            <person name="Wu L."/>
            <person name="Ma J."/>
        </authorList>
    </citation>
    <scope>NUCLEOTIDE SEQUENCE [LARGE SCALE GENOMIC DNA]</scope>
    <source>
        <strain evidence="11">JCM 18401</strain>
    </source>
</reference>
<feature type="transmembrane region" description="Helical" evidence="8">
    <location>
        <begin position="309"/>
        <end position="330"/>
    </location>
</feature>
<evidence type="ECO:0000256" key="1">
    <source>
        <dbReference type="ARBA" id="ARBA00004651"/>
    </source>
</evidence>
<keyword evidence="2 8" id="KW-0813">Transport</keyword>
<keyword evidence="11" id="KW-1185">Reference proteome</keyword>
<dbReference type="Proteomes" id="UP001499988">
    <property type="component" value="Unassembled WGS sequence"/>
</dbReference>
<evidence type="ECO:0000256" key="5">
    <source>
        <dbReference type="ARBA" id="ARBA00022989"/>
    </source>
</evidence>
<dbReference type="RefSeq" id="WP_345332177.1">
    <property type="nucleotide sequence ID" value="NZ_BAABJZ010000003.1"/>
</dbReference>
<proteinExistence type="inferred from homology"/>
<comment type="caution">
    <text evidence="10">The sequence shown here is derived from an EMBL/GenBank/DDBJ whole genome shotgun (WGS) entry which is preliminary data.</text>
</comment>
<protein>
    <submittedName>
        <fullName evidence="10">ABC transporter permease</fullName>
    </submittedName>
</protein>
<keyword evidence="6 8" id="KW-0472">Membrane</keyword>
<feature type="transmembrane region" description="Helical" evidence="8">
    <location>
        <begin position="270"/>
        <end position="289"/>
    </location>
</feature>
<evidence type="ECO:0000259" key="9">
    <source>
        <dbReference type="PROSITE" id="PS50928"/>
    </source>
</evidence>
<keyword evidence="5 8" id="KW-1133">Transmembrane helix</keyword>
<evidence type="ECO:0000256" key="7">
    <source>
        <dbReference type="ARBA" id="ARBA00024202"/>
    </source>
</evidence>
<feature type="transmembrane region" description="Helical" evidence="8">
    <location>
        <begin position="204"/>
        <end position="223"/>
    </location>
</feature>
<keyword evidence="3" id="KW-1003">Cell membrane</keyword>
<feature type="domain" description="ABC transmembrane type-1" evidence="9">
    <location>
        <begin position="96"/>
        <end position="322"/>
    </location>
</feature>
<gene>
    <name evidence="10" type="ORF">GCM10023333_01000</name>
</gene>
<name>A0ABP9E9T3_9GAMM</name>
<dbReference type="CDD" id="cd06261">
    <property type="entry name" value="TM_PBP2"/>
    <property type="match status" value="1"/>
</dbReference>
<evidence type="ECO:0000256" key="6">
    <source>
        <dbReference type="ARBA" id="ARBA00023136"/>
    </source>
</evidence>
<feature type="transmembrane region" description="Helical" evidence="8">
    <location>
        <begin position="9"/>
        <end position="27"/>
    </location>
</feature>
<accession>A0ABP9E9T3</accession>
<evidence type="ECO:0000256" key="2">
    <source>
        <dbReference type="ARBA" id="ARBA00022448"/>
    </source>
</evidence>
<dbReference type="InterPro" id="IPR000515">
    <property type="entry name" value="MetI-like"/>
</dbReference>
<comment type="similarity">
    <text evidence="7">Belongs to the binding-protein-dependent transport system permease family. OppBC subfamily.</text>
</comment>
<evidence type="ECO:0000256" key="8">
    <source>
        <dbReference type="RuleBase" id="RU363032"/>
    </source>
</evidence>
<evidence type="ECO:0000256" key="4">
    <source>
        <dbReference type="ARBA" id="ARBA00022692"/>
    </source>
</evidence>
<dbReference type="PANTHER" id="PTHR43163:SF6">
    <property type="entry name" value="DIPEPTIDE TRANSPORT SYSTEM PERMEASE PROTEIN DPPB-RELATED"/>
    <property type="match status" value="1"/>
</dbReference>
<evidence type="ECO:0000313" key="11">
    <source>
        <dbReference type="Proteomes" id="UP001499988"/>
    </source>
</evidence>
<dbReference type="PROSITE" id="PS50928">
    <property type="entry name" value="ABC_TM1"/>
    <property type="match status" value="1"/>
</dbReference>
<evidence type="ECO:0000256" key="3">
    <source>
        <dbReference type="ARBA" id="ARBA00022475"/>
    </source>
</evidence>
<dbReference type="Pfam" id="PF00528">
    <property type="entry name" value="BPD_transp_1"/>
    <property type="match status" value="1"/>
</dbReference>
<feature type="transmembrane region" description="Helical" evidence="8">
    <location>
        <begin position="102"/>
        <end position="122"/>
    </location>
</feature>
<dbReference type="SUPFAM" id="SSF161098">
    <property type="entry name" value="MetI-like"/>
    <property type="match status" value="1"/>
</dbReference>
<dbReference type="EMBL" id="BAABJZ010000003">
    <property type="protein sequence ID" value="GAA4872018.1"/>
    <property type="molecule type" value="Genomic_DNA"/>
</dbReference>
<dbReference type="InterPro" id="IPR035906">
    <property type="entry name" value="MetI-like_sf"/>
</dbReference>
<dbReference type="PANTHER" id="PTHR43163">
    <property type="entry name" value="DIPEPTIDE TRANSPORT SYSTEM PERMEASE PROTEIN DPPB-RELATED"/>
    <property type="match status" value="1"/>
</dbReference>